<dbReference type="GO" id="GO:0003723">
    <property type="term" value="F:RNA binding"/>
    <property type="evidence" value="ECO:0007669"/>
    <property type="project" value="UniProtKB-KW"/>
</dbReference>
<protein>
    <submittedName>
        <fullName evidence="12">Antiviral helicase</fullName>
    </submittedName>
</protein>
<dbReference type="PANTHER" id="PTHR12131:SF1">
    <property type="entry name" value="ATP-DEPENDENT RNA HELICASE SUPV3L1, MITOCHONDRIAL-RELATED"/>
    <property type="match status" value="1"/>
</dbReference>
<evidence type="ECO:0000256" key="8">
    <source>
        <dbReference type="ARBA" id="ARBA00022884"/>
    </source>
</evidence>
<dbReference type="InterPro" id="IPR040801">
    <property type="entry name" value="Ski2_N"/>
</dbReference>
<keyword evidence="6 12" id="KW-0347">Helicase</keyword>
<feature type="region of interest" description="Disordered" evidence="9">
    <location>
        <begin position="781"/>
        <end position="843"/>
    </location>
</feature>
<dbReference type="InterPro" id="IPR016438">
    <property type="entry name" value="SKI2-like"/>
</dbReference>
<evidence type="ECO:0000259" key="10">
    <source>
        <dbReference type="PROSITE" id="PS51192"/>
    </source>
</evidence>
<dbReference type="GO" id="GO:0003724">
    <property type="term" value="F:RNA helicase activity"/>
    <property type="evidence" value="ECO:0007669"/>
    <property type="project" value="InterPro"/>
</dbReference>
<dbReference type="InterPro" id="IPR012923">
    <property type="entry name" value="Csm3"/>
</dbReference>
<evidence type="ECO:0000256" key="2">
    <source>
        <dbReference type="ARBA" id="ARBA00010140"/>
    </source>
</evidence>
<dbReference type="GO" id="GO:0055087">
    <property type="term" value="C:Ski complex"/>
    <property type="evidence" value="ECO:0007669"/>
    <property type="project" value="TreeGrafter"/>
</dbReference>
<dbReference type="Pfam" id="PF07962">
    <property type="entry name" value="Swi3"/>
    <property type="match status" value="1"/>
</dbReference>
<evidence type="ECO:0000313" key="13">
    <source>
        <dbReference type="Proteomes" id="UP000596902"/>
    </source>
</evidence>
<dbReference type="InterPro" id="IPR014001">
    <property type="entry name" value="Helicase_ATP-bd"/>
</dbReference>
<dbReference type="Gene3D" id="1.20.1500.20">
    <property type="match status" value="1"/>
</dbReference>
<dbReference type="GO" id="GO:0031297">
    <property type="term" value="P:replication fork processing"/>
    <property type="evidence" value="ECO:0007669"/>
    <property type="project" value="InterPro"/>
</dbReference>
<dbReference type="SMART" id="SM00487">
    <property type="entry name" value="DEXDc"/>
    <property type="match status" value="1"/>
</dbReference>
<dbReference type="PROSITE" id="PS51194">
    <property type="entry name" value="HELICASE_CTER"/>
    <property type="match status" value="1"/>
</dbReference>
<dbReference type="CDD" id="cd18795">
    <property type="entry name" value="SF2_C_Ski2"/>
    <property type="match status" value="1"/>
</dbReference>
<evidence type="ECO:0000256" key="3">
    <source>
        <dbReference type="ARBA" id="ARBA00022490"/>
    </source>
</evidence>
<feature type="compositionally biased region" description="Gly residues" evidence="9">
    <location>
        <begin position="810"/>
        <end position="824"/>
    </location>
</feature>
<dbReference type="GO" id="GO:0006974">
    <property type="term" value="P:DNA damage response"/>
    <property type="evidence" value="ECO:0007669"/>
    <property type="project" value="InterPro"/>
</dbReference>
<dbReference type="InterPro" id="IPR001650">
    <property type="entry name" value="Helicase_C-like"/>
</dbReference>
<evidence type="ECO:0000259" key="11">
    <source>
        <dbReference type="PROSITE" id="PS51194"/>
    </source>
</evidence>
<evidence type="ECO:0000256" key="5">
    <source>
        <dbReference type="ARBA" id="ARBA00022801"/>
    </source>
</evidence>
<keyword evidence="4" id="KW-0547">Nucleotide-binding</keyword>
<dbReference type="Pfam" id="PF13234">
    <property type="entry name" value="MTR4_beta-barrel"/>
    <property type="match status" value="1"/>
</dbReference>
<comment type="similarity">
    <text evidence="2">Belongs to the helicase family. SKI2 subfamily.</text>
</comment>
<dbReference type="GO" id="GO:0005524">
    <property type="term" value="F:ATP binding"/>
    <property type="evidence" value="ECO:0007669"/>
    <property type="project" value="UniProtKB-KW"/>
</dbReference>
<keyword evidence="5" id="KW-0378">Hydrolase</keyword>
<feature type="region of interest" description="Disordered" evidence="9">
    <location>
        <begin position="470"/>
        <end position="506"/>
    </location>
</feature>
<dbReference type="PIRSF" id="PIRSF005198">
    <property type="entry name" value="Antiviral_helicase_SKI2"/>
    <property type="match status" value="1"/>
</dbReference>
<feature type="region of interest" description="Disordered" evidence="9">
    <location>
        <begin position="1"/>
        <end position="51"/>
    </location>
</feature>
<evidence type="ECO:0000313" key="12">
    <source>
        <dbReference type="EMBL" id="KAF7681097.1"/>
    </source>
</evidence>
<keyword evidence="7" id="KW-0067">ATP-binding</keyword>
<dbReference type="Pfam" id="PF21408">
    <property type="entry name" value="MTR4-like_stalk"/>
    <property type="match status" value="1"/>
</dbReference>
<feature type="region of interest" description="Disordered" evidence="9">
    <location>
        <begin position="269"/>
        <end position="290"/>
    </location>
</feature>
<reference evidence="12" key="2">
    <citation type="submission" date="2020-08" db="EMBL/GenBank/DDBJ databases">
        <title>Draft Genome Sequence of Cumin Blight Pathogen Alternaria burnsii.</title>
        <authorList>
            <person name="Feng Z."/>
        </authorList>
    </citation>
    <scope>NUCLEOTIDE SEQUENCE</scope>
    <source>
        <strain evidence="12">CBS107.38</strain>
    </source>
</reference>
<dbReference type="PANTHER" id="PTHR12131">
    <property type="entry name" value="ATP-DEPENDENT RNA AND DNA HELICASE"/>
    <property type="match status" value="1"/>
</dbReference>
<dbReference type="FunFam" id="3.40.50.300:FF:000354">
    <property type="entry name" value="ATP-dependent RNA helicase SKI2"/>
    <property type="match status" value="1"/>
</dbReference>
<feature type="compositionally biased region" description="Acidic residues" evidence="9">
    <location>
        <begin position="496"/>
        <end position="506"/>
    </location>
</feature>
<dbReference type="FunFam" id="3.40.50.300:FF:000987">
    <property type="entry name" value="DEAD/DEAH box RNA helicase"/>
    <property type="match status" value="1"/>
</dbReference>
<accession>A0A8H7EJA3</accession>
<dbReference type="GO" id="GO:0005634">
    <property type="term" value="C:nucleus"/>
    <property type="evidence" value="ECO:0007669"/>
    <property type="project" value="InterPro"/>
</dbReference>
<feature type="domain" description="Helicase ATP-binding" evidence="10">
    <location>
        <begin position="572"/>
        <end position="728"/>
    </location>
</feature>
<sequence length="1541" mass="172439">MADSSLQVRAHDSDDDLDDILKDVTNPEDPIQSTENPTQPQYRKNNKSDNAGALGVDEEIVITKKRIPIPKLDDQRLLSDPGIPRLRKISKERLRFKGKGHEYGDIARMLNMYQLWLDDLYPRAKFADALAIIEKVGHTKRMHMMRKDWIDEGKPRRNTGHDDADEDDATREKTPQQSTEEMEGVEHVGQDSPSRQGEREHPTSNSAHHAAEAVASGDPDDDELDALLAESNQPSTTVPKTLPTRPAPTQDDPFADEMEAMADMDDFLGEDGIDSIAGEQRPPKRQRKTKDVIKKELEQEFLTPSKSFDTQWLNQLQQRWDAPTNYRSLFQIAPTQTRTIIRFTREGLEGRVTGYKEVTVPANSATAKNSTSLLRKPANRAEFVRGAAGFFPFAPGGLDGVEAVAAIEDEAIQQQEDVNGRRVGGLDRVINFSAEGGLLEVPPGFTRGLDFQKKPTTDAKAAQEVEDTLAEAGAAPRDVDADDEETTEKAGANGQEPDEDQPGDDEIDALLPVEFPALAPHGPLAMSSGRKGGREWAHMVDIDRDITNFKELVPDMAREWPFELDTFQKEAVYHLENGDSVFVAAHTSAGKTVVAEYAIALAAKHMTKAIYTSPIKALSNQKFRDFRQTFDDVGILTGDVQIRPEASCLIMTTEILRSMLYRGADLIRDVEFVIFDEVHYVNDLERGVVWEEVIIMLPEHVTLILLSATVPNTYEFASWVGRTKKKDIYVISTPKRPIPLEHYLWAGKDIHKIVTADKKFIDNGWKAANDVLSGKDKIKEAPANANQAGRGSGGRGGPPARGGQNQRGRGQQGGGRGAPRGGGPPAARGRGNIARTGRGGGRTTAAQDRNIWVHLIQHLRNKDLLPACIFVFSKKRCEENAEALSNIDYCNAAEKSAIHMTIEKSLARLSKEDRDLPQIKRLRELLSRGIAVHHGGMLPIVKEVVEILFAKTLVKVLFATETFAMGLNLPTRTVVFSGFRKHDGREFRDLLPGEYTQMAGRAGRRGLDTVGTVIICAPGADEAPPAARLRQMMLGEPTKLRSQFRLTYNMMLNLLRVEALKIEEMIKRSFSENATQALLPEHQGKVKVSEAELEKIKREPCDTCDIDLEACHQSCEDYKRLTNEMHLSLLINPIGRRALAKNRLIVYKKDNKRTAGMLMQDGTSKGNEPTVKVLEVAQHQDRKPDDLLPYVGPFAKWFRKLPNNPKDLILKAAYVPLNDIECFTKTIIDVPESIQNLGRKVSKDTLKLAQDQFLPLCGSWDYEDWDEYDYSKIKSLKFRELAEARMKEGQNAVSKKCLKCPNFLKHFAQEHDQWLIKENILALRQLMSDQNLQLLPDYEQRIHVLKDLGFIDEGSRVELKGKVACEIHSADELVLTELVLENVLAEYEPEEIVALLSAFVFQEKTDVEPTLTANLERGVAKIVEISEKVNKIQTLHQVILSADDSNDFVSKPRFGMVEVVYEWARGMSFNRITDLTDVMEGTIVRVITRLDETCREVKNAARIIGDPTLFQKMGTCQELIKRYVLFPFSFSLICPVSAPAG</sequence>
<gene>
    <name evidence="12" type="ORF">GT037_000073</name>
</gene>
<dbReference type="GO" id="GO:0070478">
    <property type="term" value="P:nuclear-transcribed mRNA catabolic process, 3'-5' exonucleolytic nonsense-mediated decay"/>
    <property type="evidence" value="ECO:0007669"/>
    <property type="project" value="TreeGrafter"/>
</dbReference>
<feature type="domain" description="Helicase C-terminal" evidence="11">
    <location>
        <begin position="854"/>
        <end position="1055"/>
    </location>
</feature>
<dbReference type="SMART" id="SM01142">
    <property type="entry name" value="DSHCT"/>
    <property type="match status" value="1"/>
</dbReference>
<feature type="compositionally biased region" description="Low complexity" evidence="9">
    <location>
        <begin position="825"/>
        <end position="836"/>
    </location>
</feature>
<dbReference type="Pfam" id="PF00270">
    <property type="entry name" value="DEAD"/>
    <property type="match status" value="1"/>
</dbReference>
<dbReference type="InterPro" id="IPR048392">
    <property type="entry name" value="MTR4-like_stalk"/>
</dbReference>
<comment type="subcellular location">
    <subcellularLocation>
        <location evidence="1">Cytoplasm</location>
    </subcellularLocation>
</comment>
<dbReference type="GeneID" id="62198298"/>
<evidence type="ECO:0000256" key="9">
    <source>
        <dbReference type="SAM" id="MobiDB-lite"/>
    </source>
</evidence>
<dbReference type="InterPro" id="IPR027417">
    <property type="entry name" value="P-loop_NTPase"/>
</dbReference>
<feature type="compositionally biased region" description="Basic and acidic residues" evidence="9">
    <location>
        <begin position="147"/>
        <end position="162"/>
    </location>
</feature>
<dbReference type="GO" id="GO:0016787">
    <property type="term" value="F:hydrolase activity"/>
    <property type="evidence" value="ECO:0007669"/>
    <property type="project" value="UniProtKB-KW"/>
</dbReference>
<dbReference type="InterPro" id="IPR012961">
    <property type="entry name" value="Ski2/MTR4_C"/>
</dbReference>
<organism evidence="12 13">
    <name type="scientific">Alternaria burnsii</name>
    <dbReference type="NCBI Taxonomy" id="1187904"/>
    <lineage>
        <taxon>Eukaryota</taxon>
        <taxon>Fungi</taxon>
        <taxon>Dikarya</taxon>
        <taxon>Ascomycota</taxon>
        <taxon>Pezizomycotina</taxon>
        <taxon>Dothideomycetes</taxon>
        <taxon>Pleosporomycetidae</taxon>
        <taxon>Pleosporales</taxon>
        <taxon>Pleosporineae</taxon>
        <taxon>Pleosporaceae</taxon>
        <taxon>Alternaria</taxon>
        <taxon>Alternaria sect. Alternaria</taxon>
    </lineage>
</organism>
<keyword evidence="13" id="KW-1185">Reference proteome</keyword>
<dbReference type="InterPro" id="IPR025696">
    <property type="entry name" value="Beta-barrel_MTR4"/>
</dbReference>
<dbReference type="PROSITE" id="PS51192">
    <property type="entry name" value="HELICASE_ATP_BIND_1"/>
    <property type="match status" value="1"/>
</dbReference>
<dbReference type="InterPro" id="IPR050699">
    <property type="entry name" value="RNA-DNA_Helicase"/>
</dbReference>
<keyword evidence="8" id="KW-0694">RNA-binding</keyword>
<proteinExistence type="inferred from homology"/>
<dbReference type="Proteomes" id="UP000596902">
    <property type="component" value="Unassembled WGS sequence"/>
</dbReference>
<dbReference type="Gene3D" id="1.10.3380.30">
    <property type="match status" value="1"/>
</dbReference>
<dbReference type="SUPFAM" id="SSF52540">
    <property type="entry name" value="P-loop containing nucleoside triphosphate hydrolases"/>
    <property type="match status" value="1"/>
</dbReference>
<evidence type="ECO:0000256" key="6">
    <source>
        <dbReference type="ARBA" id="ARBA00022806"/>
    </source>
</evidence>
<dbReference type="SMART" id="SM00490">
    <property type="entry name" value="HELICc"/>
    <property type="match status" value="1"/>
</dbReference>
<feature type="compositionally biased region" description="Gly residues" evidence="9">
    <location>
        <begin position="790"/>
        <end position="800"/>
    </location>
</feature>
<dbReference type="EMBL" id="JAAABM010000001">
    <property type="protein sequence ID" value="KAF7681097.1"/>
    <property type="molecule type" value="Genomic_DNA"/>
</dbReference>
<dbReference type="Gene3D" id="3.40.50.300">
    <property type="entry name" value="P-loop containing nucleotide triphosphate hydrolases"/>
    <property type="match status" value="2"/>
</dbReference>
<keyword evidence="3" id="KW-0963">Cytoplasm</keyword>
<evidence type="ECO:0000256" key="7">
    <source>
        <dbReference type="ARBA" id="ARBA00022840"/>
    </source>
</evidence>
<reference evidence="12" key="1">
    <citation type="submission" date="2020-01" db="EMBL/GenBank/DDBJ databases">
        <authorList>
            <person name="Feng Z.H.Z."/>
        </authorList>
    </citation>
    <scope>NUCLEOTIDE SEQUENCE</scope>
    <source>
        <strain evidence="12">CBS107.38</strain>
    </source>
</reference>
<evidence type="ECO:0000256" key="1">
    <source>
        <dbReference type="ARBA" id="ARBA00004496"/>
    </source>
</evidence>
<feature type="compositionally biased region" description="Polar residues" evidence="9">
    <location>
        <begin position="31"/>
        <end position="43"/>
    </location>
</feature>
<evidence type="ECO:0000256" key="4">
    <source>
        <dbReference type="ARBA" id="ARBA00022741"/>
    </source>
</evidence>
<dbReference type="FunFam" id="1.10.3380.30:FF:000001">
    <property type="entry name" value="Ski2 ATP-dependent RNA helicase"/>
    <property type="match status" value="1"/>
</dbReference>
<dbReference type="RefSeq" id="XP_038790976.1">
    <property type="nucleotide sequence ID" value="XM_038925120.1"/>
</dbReference>
<dbReference type="Pfam" id="PF08148">
    <property type="entry name" value="DSHCT"/>
    <property type="match status" value="1"/>
</dbReference>
<dbReference type="Pfam" id="PF00271">
    <property type="entry name" value="Helicase_C"/>
    <property type="match status" value="1"/>
</dbReference>
<dbReference type="InterPro" id="IPR011545">
    <property type="entry name" value="DEAD/DEAH_box_helicase_dom"/>
</dbReference>
<name>A0A8H7EJA3_9PLEO</name>
<feature type="region of interest" description="Disordered" evidence="9">
    <location>
        <begin position="147"/>
        <end position="253"/>
    </location>
</feature>
<comment type="caution">
    <text evidence="12">The sequence shown here is derived from an EMBL/GenBank/DDBJ whole genome shotgun (WGS) entry which is preliminary data.</text>
</comment>
<dbReference type="Pfam" id="PF17911">
    <property type="entry name" value="Ski2_N"/>
    <property type="match status" value="1"/>
</dbReference>